<feature type="transmembrane region" description="Helical" evidence="1">
    <location>
        <begin position="352"/>
        <end position="378"/>
    </location>
</feature>
<keyword evidence="1" id="KW-1133">Transmembrane helix</keyword>
<feature type="transmembrane region" description="Helical" evidence="1">
    <location>
        <begin position="571"/>
        <end position="592"/>
    </location>
</feature>
<feature type="transmembrane region" description="Helical" evidence="1">
    <location>
        <begin position="645"/>
        <end position="666"/>
    </location>
</feature>
<dbReference type="PANTHER" id="PTHR11161:SF0">
    <property type="entry name" value="O-ACYLTRANSFERASE LIKE PROTEIN"/>
    <property type="match status" value="1"/>
</dbReference>
<feature type="transmembrane region" description="Helical" evidence="1">
    <location>
        <begin position="399"/>
        <end position="422"/>
    </location>
</feature>
<feature type="signal peptide" evidence="2">
    <location>
        <begin position="1"/>
        <end position="20"/>
    </location>
</feature>
<feature type="transmembrane region" description="Helical" evidence="1">
    <location>
        <begin position="612"/>
        <end position="633"/>
    </location>
</feature>
<dbReference type="GO" id="GO:0016747">
    <property type="term" value="F:acyltransferase activity, transferring groups other than amino-acyl groups"/>
    <property type="evidence" value="ECO:0007669"/>
    <property type="project" value="InterPro"/>
</dbReference>
<feature type="transmembrane region" description="Helical" evidence="1">
    <location>
        <begin position="534"/>
        <end position="559"/>
    </location>
</feature>
<evidence type="ECO:0000259" key="3">
    <source>
        <dbReference type="SMART" id="SM00703"/>
    </source>
</evidence>
<keyword evidence="1" id="KW-0812">Transmembrane</keyword>
<feature type="transmembrane region" description="Helical" evidence="1">
    <location>
        <begin position="244"/>
        <end position="269"/>
    </location>
</feature>
<dbReference type="InterPro" id="IPR002656">
    <property type="entry name" value="Acyl_transf_3_dom"/>
</dbReference>
<dbReference type="Pfam" id="PF01757">
    <property type="entry name" value="Acyl_transf_3"/>
    <property type="match status" value="1"/>
</dbReference>
<feature type="chain" id="PRO_5042549922" evidence="2">
    <location>
        <begin position="21"/>
        <end position="747"/>
    </location>
</feature>
<evidence type="ECO:0000256" key="1">
    <source>
        <dbReference type="SAM" id="Phobius"/>
    </source>
</evidence>
<keyword evidence="1" id="KW-0472">Membrane</keyword>
<sequence>MGRPVFALMIVAEIVVSASASVENGGVQSLPKSDSNTTESLEPLVNGVMKRLTRELQPIFEGILENDKVDSKCLGSIIQLLRGMQRFDFWAYSFVRSSGGLGPMLEGSATDLGMYDACLDAKATDGEENVLFTGRYCTLFILVENEYLQRLLIQGMYNYKEISDYVHGDANLYFDYMRVLQRGRIGVCLPSTCSGDDIVNIVTGRKYAMITNRFCASTDVGGKYGIQAWVPACRSKVEDPSLTAFQIFVIVLLASLVILSSSAAFITSVSKEKSQASRSGLYEILECFSLKRNWSSVFEISTRPQTSYLSCIHGIRAVSCLYVLWGHIYMTVDPFTLHYPMQILRWFRHNISFVPVYMGFYIVDTFFCVTGLLVYRALKLESEKRKPSTMRTLIVVALFRRWIRLVVPSMAVVAFFFLWPAMVSGPTKDLVMSHLVNGCVEHWWTIPAMVGNFYQMPEQCLLHLWYIGVDFQLLVILLIPLILLMKPKFRWIGLIALCSLAILSIVSVFAITFFSELPPFMLPLPLFLKKLPDFVLKIYFNPISHLISSIVGIFFGYLIEKHRSGLSTRRMSLLWVAVTVVCLLNFYVPFYWQTGGEAFTVWAALYNAFSRGFWSLGVGWVIFACATDHGGIVNKILSQPVLLPLSRISLSFYLVHILVVATRAVQQRSLVEAQHYLLVKHALSDIVISFFFALMLHCLVAAPVVNLDKLMFARVGRTEPEDEKRPNGHSLKAIIVGGTDAALKDRL</sequence>
<dbReference type="Proteomes" id="UP000694867">
    <property type="component" value="Unplaced"/>
</dbReference>
<dbReference type="RefSeq" id="XP_003741621.1">
    <property type="nucleotide sequence ID" value="XM_003741573.1"/>
</dbReference>
<evidence type="ECO:0000313" key="4">
    <source>
        <dbReference type="Proteomes" id="UP000694867"/>
    </source>
</evidence>
<feature type="transmembrane region" description="Helical" evidence="1">
    <location>
        <begin position="464"/>
        <end position="484"/>
    </location>
</feature>
<reference evidence="5" key="1">
    <citation type="submission" date="2025-08" db="UniProtKB">
        <authorList>
            <consortium name="RefSeq"/>
        </authorList>
    </citation>
    <scope>IDENTIFICATION</scope>
</reference>
<gene>
    <name evidence="5" type="primary">LOC100908213</name>
</gene>
<feature type="transmembrane region" description="Helical" evidence="1">
    <location>
        <begin position="313"/>
        <end position="332"/>
    </location>
</feature>
<feature type="domain" description="Nose resistant-to-fluoxetine protein N-terminal" evidence="3">
    <location>
        <begin position="70"/>
        <end position="221"/>
    </location>
</feature>
<dbReference type="SMART" id="SM00703">
    <property type="entry name" value="NRF"/>
    <property type="match status" value="1"/>
</dbReference>
<dbReference type="KEGG" id="goe:100908213"/>
<dbReference type="Pfam" id="PF20146">
    <property type="entry name" value="NRF"/>
    <property type="match status" value="1"/>
</dbReference>
<proteinExistence type="predicted"/>
<keyword evidence="4" id="KW-1185">Reference proteome</keyword>
<dbReference type="InterPro" id="IPR006621">
    <property type="entry name" value="Nose-resist-to-fluoxetine_N"/>
</dbReference>
<dbReference type="AlphaFoldDB" id="A0AAJ6VXF0"/>
<dbReference type="PANTHER" id="PTHR11161">
    <property type="entry name" value="O-ACYLTRANSFERASE"/>
    <property type="match status" value="1"/>
</dbReference>
<name>A0AAJ6VXF0_9ACAR</name>
<organism evidence="4 5">
    <name type="scientific">Galendromus occidentalis</name>
    <name type="common">western predatory mite</name>
    <dbReference type="NCBI Taxonomy" id="34638"/>
    <lineage>
        <taxon>Eukaryota</taxon>
        <taxon>Metazoa</taxon>
        <taxon>Ecdysozoa</taxon>
        <taxon>Arthropoda</taxon>
        <taxon>Chelicerata</taxon>
        <taxon>Arachnida</taxon>
        <taxon>Acari</taxon>
        <taxon>Parasitiformes</taxon>
        <taxon>Mesostigmata</taxon>
        <taxon>Gamasina</taxon>
        <taxon>Phytoseioidea</taxon>
        <taxon>Phytoseiidae</taxon>
        <taxon>Typhlodrominae</taxon>
        <taxon>Galendromus</taxon>
    </lineage>
</organism>
<evidence type="ECO:0000256" key="2">
    <source>
        <dbReference type="SAM" id="SignalP"/>
    </source>
</evidence>
<feature type="transmembrane region" description="Helical" evidence="1">
    <location>
        <begin position="686"/>
        <end position="707"/>
    </location>
</feature>
<dbReference type="GeneID" id="100908213"/>
<accession>A0AAJ6VXF0</accession>
<dbReference type="InterPro" id="IPR052728">
    <property type="entry name" value="O2_lipid_transport_reg"/>
</dbReference>
<keyword evidence="2" id="KW-0732">Signal</keyword>
<evidence type="ECO:0000313" key="5">
    <source>
        <dbReference type="RefSeq" id="XP_003741621.1"/>
    </source>
</evidence>
<feature type="transmembrane region" description="Helical" evidence="1">
    <location>
        <begin position="491"/>
        <end position="514"/>
    </location>
</feature>
<protein>
    <submittedName>
        <fullName evidence="5">Nose resistant to fluoxetine protein 6-like</fullName>
    </submittedName>
</protein>